<accession>A0A4Y2RQB9</accession>
<protein>
    <submittedName>
        <fullName evidence="1">Uncharacterized protein</fullName>
    </submittedName>
</protein>
<reference evidence="1 2" key="1">
    <citation type="journal article" date="2019" name="Sci. Rep.">
        <title>Orb-weaving spider Araneus ventricosus genome elucidates the spidroin gene catalogue.</title>
        <authorList>
            <person name="Kono N."/>
            <person name="Nakamura H."/>
            <person name="Ohtoshi R."/>
            <person name="Moran D.A.P."/>
            <person name="Shinohara A."/>
            <person name="Yoshida Y."/>
            <person name="Fujiwara M."/>
            <person name="Mori M."/>
            <person name="Tomita M."/>
            <person name="Arakawa K."/>
        </authorList>
    </citation>
    <scope>NUCLEOTIDE SEQUENCE [LARGE SCALE GENOMIC DNA]</scope>
</reference>
<dbReference type="EMBL" id="BGPR01146639">
    <property type="protein sequence ID" value="GBN77898.1"/>
    <property type="molecule type" value="Genomic_DNA"/>
</dbReference>
<organism evidence="1 2">
    <name type="scientific">Araneus ventricosus</name>
    <name type="common">Orbweaver spider</name>
    <name type="synonym">Epeira ventricosa</name>
    <dbReference type="NCBI Taxonomy" id="182803"/>
    <lineage>
        <taxon>Eukaryota</taxon>
        <taxon>Metazoa</taxon>
        <taxon>Ecdysozoa</taxon>
        <taxon>Arthropoda</taxon>
        <taxon>Chelicerata</taxon>
        <taxon>Arachnida</taxon>
        <taxon>Araneae</taxon>
        <taxon>Araneomorphae</taxon>
        <taxon>Entelegynae</taxon>
        <taxon>Araneoidea</taxon>
        <taxon>Araneidae</taxon>
        <taxon>Araneus</taxon>
    </lineage>
</organism>
<dbReference type="AlphaFoldDB" id="A0A4Y2RQB9"/>
<evidence type="ECO:0000313" key="2">
    <source>
        <dbReference type="Proteomes" id="UP000499080"/>
    </source>
</evidence>
<evidence type="ECO:0000313" key="1">
    <source>
        <dbReference type="EMBL" id="GBN77898.1"/>
    </source>
</evidence>
<keyword evidence="2" id="KW-1185">Reference proteome</keyword>
<dbReference type="Proteomes" id="UP000499080">
    <property type="component" value="Unassembled WGS sequence"/>
</dbReference>
<comment type="caution">
    <text evidence="1">The sequence shown here is derived from an EMBL/GenBank/DDBJ whole genome shotgun (WGS) entry which is preliminary data.</text>
</comment>
<gene>
    <name evidence="1" type="ORF">AVEN_113055_1</name>
</gene>
<name>A0A4Y2RQB9_ARAVE</name>
<sequence length="84" mass="9467">MKEFKTCQTSTVDPTSSSLPHITILFLWRWKVSFHQFNIQLRLLFSLSSPNEFRTALVVLSGLSSKIHRVSPSSNRAPSTNSSS</sequence>
<proteinExistence type="predicted"/>